<feature type="transmembrane region" description="Helical" evidence="1">
    <location>
        <begin position="21"/>
        <end position="46"/>
    </location>
</feature>
<keyword evidence="1" id="KW-0472">Membrane</keyword>
<name>A0ABP5S8N7_9ACTN</name>
<accession>A0ABP5S8N7</accession>
<gene>
    <name evidence="2" type="ORF">GCM10010170_001860</name>
</gene>
<keyword evidence="3" id="KW-1185">Reference proteome</keyword>
<dbReference type="RefSeq" id="WP_344610234.1">
    <property type="nucleotide sequence ID" value="NZ_BAAARV010000004.1"/>
</dbReference>
<comment type="caution">
    <text evidence="2">The sequence shown here is derived from an EMBL/GenBank/DDBJ whole genome shotgun (WGS) entry which is preliminary data.</text>
</comment>
<dbReference type="Proteomes" id="UP001501444">
    <property type="component" value="Unassembled WGS sequence"/>
</dbReference>
<reference evidence="3" key="1">
    <citation type="journal article" date="2019" name="Int. J. Syst. Evol. Microbiol.">
        <title>The Global Catalogue of Microorganisms (GCM) 10K type strain sequencing project: providing services to taxonomists for standard genome sequencing and annotation.</title>
        <authorList>
            <consortium name="The Broad Institute Genomics Platform"/>
            <consortium name="The Broad Institute Genome Sequencing Center for Infectious Disease"/>
            <person name="Wu L."/>
            <person name="Ma J."/>
        </authorList>
    </citation>
    <scope>NUCLEOTIDE SEQUENCE [LARGE SCALE GENOMIC DNA]</scope>
    <source>
        <strain evidence="3">JCM 3272</strain>
    </source>
</reference>
<sequence length="204" mass="22065">MSLAERFRDATRRGDDRGVTLAELAVTTGIMSVVMAIFTTGLVQLFKAGNANEMVALTQAQLNTAFLRLDRELRYSAGFGPLRTDASGNTFVEYLNPGTAGGTPACVQLELYKDGKTLRRQAWPSQGSKPTGRWSVLASQVNVPKSSMSFPASDNTTYQRLRIQLYVASNPGSGQTEAFTDLTFTALNSRPDTAPSSICPEART</sequence>
<keyword evidence="1" id="KW-0812">Transmembrane</keyword>
<evidence type="ECO:0008006" key="4">
    <source>
        <dbReference type="Google" id="ProtNLM"/>
    </source>
</evidence>
<dbReference type="EMBL" id="BAAARV010000004">
    <property type="protein sequence ID" value="GAA2326775.1"/>
    <property type="molecule type" value="Genomic_DNA"/>
</dbReference>
<evidence type="ECO:0000313" key="3">
    <source>
        <dbReference type="Proteomes" id="UP001501444"/>
    </source>
</evidence>
<evidence type="ECO:0000256" key="1">
    <source>
        <dbReference type="SAM" id="Phobius"/>
    </source>
</evidence>
<protein>
    <recommendedName>
        <fullName evidence="4">Prepilin-type N-terminal cleavage/methylation domain-containing protein</fullName>
    </recommendedName>
</protein>
<proteinExistence type="predicted"/>
<keyword evidence="1" id="KW-1133">Transmembrane helix</keyword>
<organism evidence="2 3">
    <name type="scientific">Dactylosporangium salmoneum</name>
    <dbReference type="NCBI Taxonomy" id="53361"/>
    <lineage>
        <taxon>Bacteria</taxon>
        <taxon>Bacillati</taxon>
        <taxon>Actinomycetota</taxon>
        <taxon>Actinomycetes</taxon>
        <taxon>Micromonosporales</taxon>
        <taxon>Micromonosporaceae</taxon>
        <taxon>Dactylosporangium</taxon>
    </lineage>
</organism>
<evidence type="ECO:0000313" key="2">
    <source>
        <dbReference type="EMBL" id="GAA2326775.1"/>
    </source>
</evidence>